<evidence type="ECO:0000256" key="3">
    <source>
        <dbReference type="ARBA" id="ARBA00023140"/>
    </source>
</evidence>
<dbReference type="OrthoDB" id="411017at2759"/>
<proteinExistence type="predicted"/>
<dbReference type="FunCoup" id="C7ZFU8">
    <property type="interactions" value="274"/>
</dbReference>
<dbReference type="PANTHER" id="PTHR12652:SF50">
    <property type="entry name" value="PEROXIN 11"/>
    <property type="match status" value="1"/>
</dbReference>
<dbReference type="VEuPathDB" id="FungiDB:NECHADRAFT_52240"/>
<dbReference type="PANTHER" id="PTHR12652">
    <property type="entry name" value="PEROXISOMAL BIOGENESIS FACTOR 11"/>
    <property type="match status" value="1"/>
</dbReference>
<evidence type="ECO:0008006" key="7">
    <source>
        <dbReference type="Google" id="ProtNLM"/>
    </source>
</evidence>
<dbReference type="GeneID" id="9664839"/>
<name>C7ZFU8_FUSV7</name>
<dbReference type="InParanoid" id="C7ZFU8"/>
<dbReference type="AlphaFoldDB" id="C7ZFU8"/>
<dbReference type="InterPro" id="IPR008733">
    <property type="entry name" value="PEX11"/>
</dbReference>
<protein>
    <recommendedName>
        <fullName evidence="7">Peroxisomal biogenesis factor 11</fullName>
    </recommendedName>
</protein>
<comment type="subcellular location">
    <subcellularLocation>
        <location evidence="4">Peroxisome membrane</location>
    </subcellularLocation>
</comment>
<dbReference type="Pfam" id="PF05648">
    <property type="entry name" value="PEX11"/>
    <property type="match status" value="1"/>
</dbReference>
<keyword evidence="3" id="KW-0576">Peroxisome</keyword>
<dbReference type="HOGENOM" id="CLU_049216_3_0_1"/>
<organism evidence="5 6">
    <name type="scientific">Fusarium vanettenii (strain ATCC MYA-4622 / CBS 123669 / FGSC 9596 / NRRL 45880 / 77-13-4)</name>
    <name type="common">Fusarium solani subsp. pisi</name>
    <dbReference type="NCBI Taxonomy" id="660122"/>
    <lineage>
        <taxon>Eukaryota</taxon>
        <taxon>Fungi</taxon>
        <taxon>Dikarya</taxon>
        <taxon>Ascomycota</taxon>
        <taxon>Pezizomycotina</taxon>
        <taxon>Sordariomycetes</taxon>
        <taxon>Hypocreomycetidae</taxon>
        <taxon>Hypocreales</taxon>
        <taxon>Nectriaceae</taxon>
        <taxon>Fusarium</taxon>
        <taxon>Fusarium solani species complex</taxon>
        <taxon>Fusarium vanettenii</taxon>
    </lineage>
</organism>
<keyword evidence="6" id="KW-1185">Reference proteome</keyword>
<sequence>MVHKLIFHPCISHFVRLSSSVVGRDKLLRLFQFYARFRIWNLTRPGPLVLAKERWMVFMSRLALTRKVLRAGRSVEQIQTVTKAASASSNSMDHDCFLHYISLLRHLLLAAYLVLDNATILDSLGLYPWKSSRRITLQAARFWFSAVVCGLCSQLYSFHRMKRALAELWVSLRADAKPDTSKYTVDKFQLLSNLCDLGISSSAAGLIQINEGLIGICGVISSGVGIYRQVVPTSQQERSD</sequence>
<evidence type="ECO:0000256" key="4">
    <source>
        <dbReference type="ARBA" id="ARBA00046271"/>
    </source>
</evidence>
<dbReference type="Proteomes" id="UP000005206">
    <property type="component" value="Chromosome 11"/>
</dbReference>
<accession>C7ZFU8</accession>
<dbReference type="KEGG" id="nhe:NECHADRAFT_52240"/>
<evidence type="ECO:0000256" key="1">
    <source>
        <dbReference type="ARBA" id="ARBA00022593"/>
    </source>
</evidence>
<dbReference type="EMBL" id="GG698924">
    <property type="protein sequence ID" value="EEU37098.1"/>
    <property type="molecule type" value="Genomic_DNA"/>
</dbReference>
<evidence type="ECO:0000313" key="6">
    <source>
        <dbReference type="Proteomes" id="UP000005206"/>
    </source>
</evidence>
<gene>
    <name evidence="5" type="ORF">NECHADRAFT_52240</name>
</gene>
<evidence type="ECO:0000256" key="2">
    <source>
        <dbReference type="ARBA" id="ARBA00023136"/>
    </source>
</evidence>
<dbReference type="GO" id="GO:0005778">
    <property type="term" value="C:peroxisomal membrane"/>
    <property type="evidence" value="ECO:0007669"/>
    <property type="project" value="UniProtKB-SubCell"/>
</dbReference>
<dbReference type="OMA" id="KCTPGTI"/>
<evidence type="ECO:0000313" key="5">
    <source>
        <dbReference type="EMBL" id="EEU37098.1"/>
    </source>
</evidence>
<dbReference type="RefSeq" id="XP_003042811.1">
    <property type="nucleotide sequence ID" value="XM_003042765.1"/>
</dbReference>
<dbReference type="GO" id="GO:0016559">
    <property type="term" value="P:peroxisome fission"/>
    <property type="evidence" value="ECO:0007669"/>
    <property type="project" value="InterPro"/>
</dbReference>
<dbReference type="STRING" id="660122.C7ZFU8"/>
<keyword evidence="1" id="KW-0962">Peroxisome biogenesis</keyword>
<keyword evidence="2" id="KW-0472">Membrane</keyword>
<dbReference type="eggNOG" id="KOG4186">
    <property type="taxonomic scope" value="Eukaryota"/>
</dbReference>
<reference evidence="5 6" key="1">
    <citation type="journal article" date="2009" name="PLoS Genet.">
        <title>The genome of Nectria haematococca: contribution of supernumerary chromosomes to gene expansion.</title>
        <authorList>
            <person name="Coleman J.J."/>
            <person name="Rounsley S.D."/>
            <person name="Rodriguez-Carres M."/>
            <person name="Kuo A."/>
            <person name="Wasmann C.C."/>
            <person name="Grimwood J."/>
            <person name="Schmutz J."/>
            <person name="Taga M."/>
            <person name="White G.J."/>
            <person name="Zhou S."/>
            <person name="Schwartz D.C."/>
            <person name="Freitag M."/>
            <person name="Ma L.J."/>
            <person name="Danchin E.G."/>
            <person name="Henrissat B."/>
            <person name="Coutinho P.M."/>
            <person name="Nelson D.R."/>
            <person name="Straney D."/>
            <person name="Napoli C.A."/>
            <person name="Barker B.M."/>
            <person name="Gribskov M."/>
            <person name="Rep M."/>
            <person name="Kroken S."/>
            <person name="Molnar I."/>
            <person name="Rensing C."/>
            <person name="Kennell J.C."/>
            <person name="Zamora J."/>
            <person name="Farman M.L."/>
            <person name="Selker E.U."/>
            <person name="Salamov A."/>
            <person name="Shapiro H."/>
            <person name="Pangilinan J."/>
            <person name="Lindquist E."/>
            <person name="Lamers C."/>
            <person name="Grigoriev I.V."/>
            <person name="Geiser D.M."/>
            <person name="Covert S.F."/>
            <person name="Temporini E."/>
            <person name="Vanetten H.D."/>
        </authorList>
    </citation>
    <scope>NUCLEOTIDE SEQUENCE [LARGE SCALE GENOMIC DNA]</scope>
    <source>
        <strain evidence="6">ATCC MYA-4622 / CBS 123669 / FGSC 9596 / NRRL 45880 / 77-13-4</strain>
    </source>
</reference>